<protein>
    <submittedName>
        <fullName evidence="11">Phosphoglycerol transferase MdoB</fullName>
    </submittedName>
</protein>
<feature type="binding site" evidence="7">
    <location>
        <position position="450"/>
    </location>
    <ligand>
        <name>substrate</name>
    </ligand>
</feature>
<dbReference type="Proteomes" id="UP000243745">
    <property type="component" value="Unassembled WGS sequence"/>
</dbReference>
<name>A0A662ZGY9_9GAMM</name>
<keyword evidence="12" id="KW-1185">Reference proteome</keyword>
<dbReference type="CDD" id="cd16015">
    <property type="entry name" value="LTA_synthase"/>
    <property type="match status" value="1"/>
</dbReference>
<keyword evidence="11" id="KW-0808">Transferase</keyword>
<feature type="domain" description="Sulfatase N-terminal" evidence="10">
    <location>
        <begin position="285"/>
        <end position="551"/>
    </location>
</feature>
<dbReference type="Gene3D" id="3.40.720.10">
    <property type="entry name" value="Alkaline Phosphatase, subunit A"/>
    <property type="match status" value="1"/>
</dbReference>
<keyword evidence="7" id="KW-0464">Manganese</keyword>
<evidence type="ECO:0000256" key="6">
    <source>
        <dbReference type="PIRSR" id="PIRSR005091-1"/>
    </source>
</evidence>
<dbReference type="InterPro" id="IPR012160">
    <property type="entry name" value="LtaS-like"/>
</dbReference>
<evidence type="ECO:0000256" key="7">
    <source>
        <dbReference type="PIRSR" id="PIRSR005091-2"/>
    </source>
</evidence>
<keyword evidence="5 9" id="KW-0472">Membrane</keyword>
<dbReference type="Pfam" id="PF00884">
    <property type="entry name" value="Sulfatase"/>
    <property type="match status" value="1"/>
</dbReference>
<dbReference type="PIRSF" id="PIRSF005091">
    <property type="entry name" value="Mmb_sulf_HI1246"/>
    <property type="match status" value="1"/>
</dbReference>
<feature type="transmembrane region" description="Helical" evidence="9">
    <location>
        <begin position="95"/>
        <end position="115"/>
    </location>
</feature>
<dbReference type="GO" id="GO:0046872">
    <property type="term" value="F:metal ion binding"/>
    <property type="evidence" value="ECO:0007669"/>
    <property type="project" value="UniProtKB-KW"/>
</dbReference>
<dbReference type="InterPro" id="IPR000917">
    <property type="entry name" value="Sulfatase_N"/>
</dbReference>
<feature type="transmembrane region" description="Helical" evidence="9">
    <location>
        <begin position="145"/>
        <end position="166"/>
    </location>
</feature>
<evidence type="ECO:0000256" key="2">
    <source>
        <dbReference type="ARBA" id="ARBA00022475"/>
    </source>
</evidence>
<dbReference type="PANTHER" id="PTHR47371:SF3">
    <property type="entry name" value="PHOSPHOGLYCEROL TRANSFERASE I"/>
    <property type="match status" value="1"/>
</dbReference>
<dbReference type="SUPFAM" id="SSF53649">
    <property type="entry name" value="Alkaline phosphatase-like"/>
    <property type="match status" value="1"/>
</dbReference>
<feature type="active site" evidence="6">
    <location>
        <position position="332"/>
    </location>
</feature>
<evidence type="ECO:0000256" key="5">
    <source>
        <dbReference type="ARBA" id="ARBA00023136"/>
    </source>
</evidence>
<dbReference type="AlphaFoldDB" id="A0A662ZGY9"/>
<feature type="transmembrane region" description="Helical" evidence="9">
    <location>
        <begin position="61"/>
        <end position="80"/>
    </location>
</feature>
<evidence type="ECO:0000256" key="3">
    <source>
        <dbReference type="ARBA" id="ARBA00022692"/>
    </source>
</evidence>
<keyword evidence="2" id="KW-1003">Cell membrane</keyword>
<accession>A0A662ZGY9</accession>
<dbReference type="RefSeq" id="WP_177178492.1">
    <property type="nucleotide sequence ID" value="NZ_FOXF01000012.1"/>
</dbReference>
<evidence type="ECO:0000313" key="12">
    <source>
        <dbReference type="Proteomes" id="UP000243745"/>
    </source>
</evidence>
<comment type="subcellular location">
    <subcellularLocation>
        <location evidence="1">Cell membrane</location>
        <topology evidence="1">Multi-pass membrane protein</topology>
    </subcellularLocation>
</comment>
<feature type="binding site" evidence="8">
    <location>
        <position position="500"/>
    </location>
    <ligand>
        <name>Mn(2+)</name>
        <dbReference type="ChEBI" id="CHEBI:29035"/>
    </ligand>
</feature>
<dbReference type="PANTHER" id="PTHR47371">
    <property type="entry name" value="LIPOTEICHOIC ACID SYNTHASE"/>
    <property type="match status" value="1"/>
</dbReference>
<feature type="transmembrane region" description="Helical" evidence="9">
    <location>
        <begin position="20"/>
        <end position="41"/>
    </location>
</feature>
<keyword evidence="3 9" id="KW-0812">Transmembrane</keyword>
<keyword evidence="7" id="KW-0479">Metal-binding</keyword>
<feature type="transmembrane region" description="Helical" evidence="9">
    <location>
        <begin position="178"/>
        <end position="195"/>
    </location>
</feature>
<keyword evidence="4 9" id="KW-1133">Transmembrane helix</keyword>
<evidence type="ECO:0000313" key="11">
    <source>
        <dbReference type="EMBL" id="SFP28123.1"/>
    </source>
</evidence>
<sequence>MKRTFSNVASYLKPYGHLAVYAVSLLAFYAFIRILGVAVYHDVIDMAEVPRLFFNGMRVDISGLGYILALPVLLAFIRCVSPKSVGIPVLIAERLYLLLLGILVIFMELCTLPFMEEYACRPNRIFLEYLLYPSEVTGLLLKGHLAAVVVVNLLMIFVFIFLLRCLKKIEYVKVPVKSTVFAVFILVGGLTFVAARSSFDHRPFNLAKASFSTNQIVNALVANSGYSLASSVKSMLAEKSVSYKMLQEDEIISIIRDDTGFDYSVATDKQPTLNSLVASEKGARKNIVIILEESLGAEYVGYLNGSNLTPNLDKIYSEGWGFINMYSTGTRSVRGIEAVTAGFTPTVNTSTVKREKAQKNFFNVASVLKKNGYHSSFIYGGESHFDNMRAFFLGNDYTQVIDLNDFSNPMYVGSWGASDEDLFNKALEHFDEMNSKGQPFYSLVFTSSNHDPFDIVESFAGKVRNRETAVRYADYALGKFYEEVKSRPYFKDTVFLVIADHDSRAWGNELIPVKHFHIPAVFFGGGIEHKSEFHVVSQIDVPKTLLSLAGISATVPTVGYDLTNLPSGFDGRAILQFYNNFAYLKDDGTLVMVLPDEKVSFCKYDFENRSVSDGMVNEKLEKTALAYALLGEIAYRRGFFLMK</sequence>
<reference evidence="11 12" key="1">
    <citation type="submission" date="2016-10" db="EMBL/GenBank/DDBJ databases">
        <authorList>
            <person name="Varghese N."/>
            <person name="Submissions S."/>
        </authorList>
    </citation>
    <scope>NUCLEOTIDE SEQUENCE [LARGE SCALE GENOMIC DNA]</scope>
    <source>
        <strain evidence="11 12">DSM 1361</strain>
    </source>
</reference>
<proteinExistence type="predicted"/>
<dbReference type="GO" id="GO:0016740">
    <property type="term" value="F:transferase activity"/>
    <property type="evidence" value="ECO:0007669"/>
    <property type="project" value="UniProtKB-KW"/>
</dbReference>
<organism evidence="11 12">
    <name type="scientific">Ruminobacter amylophilus</name>
    <dbReference type="NCBI Taxonomy" id="867"/>
    <lineage>
        <taxon>Bacteria</taxon>
        <taxon>Pseudomonadati</taxon>
        <taxon>Pseudomonadota</taxon>
        <taxon>Gammaproteobacteria</taxon>
        <taxon>Aeromonadales</taxon>
        <taxon>Succinivibrionaceae</taxon>
        <taxon>Ruminobacter</taxon>
    </lineage>
</organism>
<dbReference type="Gene3D" id="3.30.1120.80">
    <property type="match status" value="1"/>
</dbReference>
<gene>
    <name evidence="11" type="ORF">SAMN02910344_00959</name>
</gene>
<evidence type="ECO:0000259" key="10">
    <source>
        <dbReference type="Pfam" id="PF00884"/>
    </source>
</evidence>
<evidence type="ECO:0000256" key="8">
    <source>
        <dbReference type="PIRSR" id="PIRSR005091-3"/>
    </source>
</evidence>
<dbReference type="InterPro" id="IPR050448">
    <property type="entry name" value="OpgB/LTA_synthase_biosynth"/>
</dbReference>
<evidence type="ECO:0000256" key="1">
    <source>
        <dbReference type="ARBA" id="ARBA00004651"/>
    </source>
</evidence>
<evidence type="ECO:0000256" key="4">
    <source>
        <dbReference type="ARBA" id="ARBA00022989"/>
    </source>
</evidence>
<feature type="binding site" evidence="8">
    <location>
        <position position="293"/>
    </location>
    <ligand>
        <name>Mn(2+)</name>
        <dbReference type="ChEBI" id="CHEBI:29035"/>
    </ligand>
</feature>
<feature type="binding site" evidence="8">
    <location>
        <position position="501"/>
    </location>
    <ligand>
        <name>Mn(2+)</name>
        <dbReference type="ChEBI" id="CHEBI:29035"/>
    </ligand>
</feature>
<dbReference type="GO" id="GO:0005886">
    <property type="term" value="C:plasma membrane"/>
    <property type="evidence" value="ECO:0007669"/>
    <property type="project" value="UniProtKB-SubCell"/>
</dbReference>
<dbReference type="InterPro" id="IPR017850">
    <property type="entry name" value="Alkaline_phosphatase_core_sf"/>
</dbReference>
<dbReference type="EMBL" id="FOXF01000012">
    <property type="protein sequence ID" value="SFP28123.1"/>
    <property type="molecule type" value="Genomic_DNA"/>
</dbReference>
<evidence type="ECO:0000256" key="9">
    <source>
        <dbReference type="SAM" id="Phobius"/>
    </source>
</evidence>